<dbReference type="SUPFAM" id="SSF51445">
    <property type="entry name" value="(Trans)glycosidases"/>
    <property type="match status" value="1"/>
</dbReference>
<evidence type="ECO:0000313" key="4">
    <source>
        <dbReference type="EMBL" id="RYQ95830.1"/>
    </source>
</evidence>
<feature type="region of interest" description="Disordered" evidence="3">
    <location>
        <begin position="31"/>
        <end position="80"/>
    </location>
</feature>
<dbReference type="GO" id="GO:0005975">
    <property type="term" value="P:carbohydrate metabolic process"/>
    <property type="evidence" value="ECO:0007669"/>
    <property type="project" value="InterPro"/>
</dbReference>
<keyword evidence="5" id="KW-1185">Reference proteome</keyword>
<dbReference type="GO" id="GO:0008422">
    <property type="term" value="F:beta-glucosidase activity"/>
    <property type="evidence" value="ECO:0007669"/>
    <property type="project" value="TreeGrafter"/>
</dbReference>
<dbReference type="InterPro" id="IPR001360">
    <property type="entry name" value="Glyco_hydro_1"/>
</dbReference>
<sequence>MRNQISPISHYSVALAPPNPDADAEAFLFAETPPTDPEGSTALTQKREHSTTLSPTDSTGQHSTTTSPLRRHHPAPAVFLGSPTQRHDHQFNPLPAPPSLPLNLPPKFIFQFIAGCWLLNVKHIAKFMCYFRVMEPLLHGDYPTSMKKIAGERIPTFTDRESKLVKGSYDFIGLIHYTNINITDNSLVLESNLRDFSADMAVLMNGSDLFANAEYPIEPWGLIEELNHFKLNYGKPPMLHCIIIIVVVLIM</sequence>
<comment type="similarity">
    <text evidence="1 2">Belongs to the glycosyl hydrolase 1 family.</text>
</comment>
<gene>
    <name evidence="4" type="ORF">Ahy_B08g091215</name>
</gene>
<dbReference type="Proteomes" id="UP000289738">
    <property type="component" value="Chromosome B08"/>
</dbReference>
<name>A0A444Y1N9_ARAHY</name>
<dbReference type="PANTHER" id="PTHR10353:SF29">
    <property type="entry name" value="BETA-GLUCOSIDASE 11"/>
    <property type="match status" value="1"/>
</dbReference>
<dbReference type="Gene3D" id="3.20.20.80">
    <property type="entry name" value="Glycosidases"/>
    <property type="match status" value="1"/>
</dbReference>
<comment type="caution">
    <text evidence="4">The sequence shown here is derived from an EMBL/GenBank/DDBJ whole genome shotgun (WGS) entry which is preliminary data.</text>
</comment>
<organism evidence="4 5">
    <name type="scientific">Arachis hypogaea</name>
    <name type="common">Peanut</name>
    <dbReference type="NCBI Taxonomy" id="3818"/>
    <lineage>
        <taxon>Eukaryota</taxon>
        <taxon>Viridiplantae</taxon>
        <taxon>Streptophyta</taxon>
        <taxon>Embryophyta</taxon>
        <taxon>Tracheophyta</taxon>
        <taxon>Spermatophyta</taxon>
        <taxon>Magnoliopsida</taxon>
        <taxon>eudicotyledons</taxon>
        <taxon>Gunneridae</taxon>
        <taxon>Pentapetalae</taxon>
        <taxon>rosids</taxon>
        <taxon>fabids</taxon>
        <taxon>Fabales</taxon>
        <taxon>Fabaceae</taxon>
        <taxon>Papilionoideae</taxon>
        <taxon>50 kb inversion clade</taxon>
        <taxon>dalbergioids sensu lato</taxon>
        <taxon>Dalbergieae</taxon>
        <taxon>Pterocarpus clade</taxon>
        <taxon>Arachis</taxon>
    </lineage>
</organism>
<evidence type="ECO:0000256" key="3">
    <source>
        <dbReference type="SAM" id="MobiDB-lite"/>
    </source>
</evidence>
<dbReference type="AlphaFoldDB" id="A0A444Y1N9"/>
<evidence type="ECO:0000256" key="2">
    <source>
        <dbReference type="RuleBase" id="RU003690"/>
    </source>
</evidence>
<dbReference type="EMBL" id="SDMP01000018">
    <property type="protein sequence ID" value="RYQ95830.1"/>
    <property type="molecule type" value="Genomic_DNA"/>
</dbReference>
<dbReference type="PANTHER" id="PTHR10353">
    <property type="entry name" value="GLYCOSYL HYDROLASE"/>
    <property type="match status" value="1"/>
</dbReference>
<proteinExistence type="inferred from homology"/>
<protein>
    <submittedName>
        <fullName evidence="4">Uncharacterized protein</fullName>
    </submittedName>
</protein>
<feature type="compositionally biased region" description="Polar residues" evidence="3">
    <location>
        <begin position="51"/>
        <end position="68"/>
    </location>
</feature>
<dbReference type="STRING" id="3818.A0A444Y1N9"/>
<dbReference type="InterPro" id="IPR017853">
    <property type="entry name" value="GH"/>
</dbReference>
<accession>A0A444Y1N9</accession>
<evidence type="ECO:0000313" key="5">
    <source>
        <dbReference type="Proteomes" id="UP000289738"/>
    </source>
</evidence>
<dbReference type="Pfam" id="PF00232">
    <property type="entry name" value="Glyco_hydro_1"/>
    <property type="match status" value="1"/>
</dbReference>
<evidence type="ECO:0000256" key="1">
    <source>
        <dbReference type="ARBA" id="ARBA00010838"/>
    </source>
</evidence>
<reference evidence="4 5" key="1">
    <citation type="submission" date="2019-01" db="EMBL/GenBank/DDBJ databases">
        <title>Sequencing of cultivated peanut Arachis hypogaea provides insights into genome evolution and oil improvement.</title>
        <authorList>
            <person name="Chen X."/>
        </authorList>
    </citation>
    <scope>NUCLEOTIDE SEQUENCE [LARGE SCALE GENOMIC DNA]</scope>
    <source>
        <strain evidence="5">cv. Fuhuasheng</strain>
        <tissue evidence="4">Leaves</tissue>
    </source>
</reference>